<keyword evidence="2" id="KW-0489">Methyltransferase</keyword>
<evidence type="ECO:0000313" key="6">
    <source>
        <dbReference type="Proteomes" id="UP000019251"/>
    </source>
</evidence>
<dbReference type="CDD" id="cd02440">
    <property type="entry name" value="AdoMet_MTases"/>
    <property type="match status" value="1"/>
</dbReference>
<name>A0A829R804_LISGR</name>
<dbReference type="GO" id="GO:0032259">
    <property type="term" value="P:methylation"/>
    <property type="evidence" value="ECO:0007669"/>
    <property type="project" value="UniProtKB-KW"/>
</dbReference>
<sequence length="253" mass="28455">MMSNDYSKFTNKAHNYALYRPSYAKSYLDFLQKEYAPTAQIADIGAGTGILTAQLLNNDFQVTAVEPNEEMAGVLQTDLRRFANFTFQSGTAENTHIPAATIDLITTAQAFHWFDALAFQAECRRILKPAGTVHLIWNRRDLKDPIIQELEQLNKAHCPGYQGLSNGIGDDSAKIHTFFGHENYKVLQFDNPLFYSLETFIGRNLSASYAPTENDSSYPAFVDALIKLFRRHETGGKLRLANQTVVYLGTLDK</sequence>
<feature type="domain" description="Methyltransferase type 11" evidence="4">
    <location>
        <begin position="43"/>
        <end position="133"/>
    </location>
</feature>
<dbReference type="RefSeq" id="WP_052009191.1">
    <property type="nucleotide sequence ID" value="NZ_AODG01000011.1"/>
</dbReference>
<dbReference type="EMBL" id="AODG01000011">
    <property type="protein sequence ID" value="EUJ27727.1"/>
    <property type="molecule type" value="Genomic_DNA"/>
</dbReference>
<dbReference type="Gene3D" id="3.40.50.150">
    <property type="entry name" value="Vaccinia Virus protein VP39"/>
    <property type="match status" value="1"/>
</dbReference>
<dbReference type="PANTHER" id="PTHR44942">
    <property type="entry name" value="METHYLTRANSF_11 DOMAIN-CONTAINING PROTEIN"/>
    <property type="match status" value="1"/>
</dbReference>
<proteinExistence type="inferred from homology"/>
<comment type="similarity">
    <text evidence="1">Belongs to the methyltransferase superfamily.</text>
</comment>
<gene>
    <name evidence="5" type="ORF">LMUR_09379</name>
</gene>
<dbReference type="InterPro" id="IPR013216">
    <property type="entry name" value="Methyltransf_11"/>
</dbReference>
<dbReference type="SUPFAM" id="SSF53335">
    <property type="entry name" value="S-adenosyl-L-methionine-dependent methyltransferases"/>
    <property type="match status" value="1"/>
</dbReference>
<evidence type="ECO:0000256" key="2">
    <source>
        <dbReference type="ARBA" id="ARBA00022603"/>
    </source>
</evidence>
<dbReference type="Pfam" id="PF08241">
    <property type="entry name" value="Methyltransf_11"/>
    <property type="match status" value="1"/>
</dbReference>
<reference evidence="5 6" key="1">
    <citation type="submission" date="2012-12" db="EMBL/GenBank/DDBJ databases">
        <title>Novel taxa of Listeriaceae from agricultural environments in the United States.</title>
        <authorList>
            <person name="den Bakker H.C."/>
            <person name="Allred A."/>
            <person name="Warchocki S."/>
            <person name="Wright E.M."/>
            <person name="Burrell A."/>
            <person name="Nightingale K.K."/>
            <person name="Kephart D."/>
            <person name="Wiedmann M."/>
        </authorList>
    </citation>
    <scope>NUCLEOTIDE SEQUENCE [LARGE SCALE GENOMIC DNA]</scope>
    <source>
        <strain evidence="5 6">FSL F6-1183</strain>
    </source>
</reference>
<dbReference type="PANTHER" id="PTHR44942:SF4">
    <property type="entry name" value="METHYLTRANSFERASE TYPE 11 DOMAIN-CONTAINING PROTEIN"/>
    <property type="match status" value="1"/>
</dbReference>
<evidence type="ECO:0000256" key="1">
    <source>
        <dbReference type="ARBA" id="ARBA00008361"/>
    </source>
</evidence>
<evidence type="ECO:0000259" key="4">
    <source>
        <dbReference type="Pfam" id="PF08241"/>
    </source>
</evidence>
<dbReference type="InterPro" id="IPR051052">
    <property type="entry name" value="Diverse_substrate_MTase"/>
</dbReference>
<dbReference type="AlphaFoldDB" id="A0A829R804"/>
<evidence type="ECO:0000313" key="5">
    <source>
        <dbReference type="EMBL" id="EUJ27727.1"/>
    </source>
</evidence>
<dbReference type="GO" id="GO:0008757">
    <property type="term" value="F:S-adenosylmethionine-dependent methyltransferase activity"/>
    <property type="evidence" value="ECO:0007669"/>
    <property type="project" value="InterPro"/>
</dbReference>
<keyword evidence="3" id="KW-0808">Transferase</keyword>
<organism evidence="5 6">
    <name type="scientific">Listeria grayi FSL F6-1183</name>
    <dbReference type="NCBI Taxonomy" id="1265827"/>
    <lineage>
        <taxon>Bacteria</taxon>
        <taxon>Bacillati</taxon>
        <taxon>Bacillota</taxon>
        <taxon>Bacilli</taxon>
        <taxon>Bacillales</taxon>
        <taxon>Listeriaceae</taxon>
        <taxon>Listeria</taxon>
    </lineage>
</organism>
<protein>
    <recommendedName>
        <fullName evidence="4">Methyltransferase type 11 domain-containing protein</fullName>
    </recommendedName>
</protein>
<comment type="caution">
    <text evidence="5">The sequence shown here is derived from an EMBL/GenBank/DDBJ whole genome shotgun (WGS) entry which is preliminary data.</text>
</comment>
<dbReference type="Proteomes" id="UP000019251">
    <property type="component" value="Unassembled WGS sequence"/>
</dbReference>
<accession>A0A829R804</accession>
<dbReference type="InterPro" id="IPR029063">
    <property type="entry name" value="SAM-dependent_MTases_sf"/>
</dbReference>
<evidence type="ECO:0000256" key="3">
    <source>
        <dbReference type="ARBA" id="ARBA00022679"/>
    </source>
</evidence>